<organism evidence="2 4">
    <name type="scientific">Forsythia ovata</name>
    <dbReference type="NCBI Taxonomy" id="205694"/>
    <lineage>
        <taxon>Eukaryota</taxon>
        <taxon>Viridiplantae</taxon>
        <taxon>Streptophyta</taxon>
        <taxon>Embryophyta</taxon>
        <taxon>Tracheophyta</taxon>
        <taxon>Spermatophyta</taxon>
        <taxon>Magnoliopsida</taxon>
        <taxon>eudicotyledons</taxon>
        <taxon>Gunneridae</taxon>
        <taxon>Pentapetalae</taxon>
        <taxon>asterids</taxon>
        <taxon>lamiids</taxon>
        <taxon>Lamiales</taxon>
        <taxon>Oleaceae</taxon>
        <taxon>Forsythieae</taxon>
        <taxon>Forsythia</taxon>
    </lineage>
</organism>
<reference evidence="4" key="1">
    <citation type="submission" date="2024-07" db="EMBL/GenBank/DDBJ databases">
        <title>Two chromosome-level genome assemblies of Korean endemic species Abeliophyllum distichum and Forsythia ovata (Oleaceae).</title>
        <authorList>
            <person name="Jang H."/>
        </authorList>
    </citation>
    <scope>NUCLEOTIDE SEQUENCE [LARGE SCALE GENOMIC DNA]</scope>
</reference>
<accession>A0ABD1SNY0</accession>
<keyword evidence="4" id="KW-1185">Reference proteome</keyword>
<sequence length="110" mass="11893">MLLSTSKNGSISTTTSAGASPLNLLHEPPRFSEDVDSICSTPYVSAPSSPGHAFSLPSGYFFSIPACPMHFLLSKEKVEPFSSKYESVFLNRNLGHLSSLSFVQDCSQMD</sequence>
<comment type="caution">
    <text evidence="2">The sequence shown here is derived from an EMBL/GenBank/DDBJ whole genome shotgun (WGS) entry which is preliminary data.</text>
</comment>
<proteinExistence type="predicted"/>
<feature type="compositionally biased region" description="Low complexity" evidence="1">
    <location>
        <begin position="9"/>
        <end position="20"/>
    </location>
</feature>
<dbReference type="Proteomes" id="UP001604277">
    <property type="component" value="Unassembled WGS sequence"/>
</dbReference>
<evidence type="ECO:0000313" key="3">
    <source>
        <dbReference type="EMBL" id="KAL2502300.1"/>
    </source>
</evidence>
<evidence type="ECO:0000313" key="4">
    <source>
        <dbReference type="Proteomes" id="UP001604277"/>
    </source>
</evidence>
<dbReference type="EMBL" id="JBFOLJ010000010">
    <property type="protein sequence ID" value="KAL2502300.1"/>
    <property type="molecule type" value="Genomic_DNA"/>
</dbReference>
<evidence type="ECO:0000256" key="1">
    <source>
        <dbReference type="SAM" id="MobiDB-lite"/>
    </source>
</evidence>
<name>A0ABD1SNY0_9LAMI</name>
<feature type="region of interest" description="Disordered" evidence="1">
    <location>
        <begin position="1"/>
        <end position="28"/>
    </location>
</feature>
<dbReference type="EMBL" id="JBFOLJ010000010">
    <property type="protein sequence ID" value="KAL2502171.1"/>
    <property type="molecule type" value="Genomic_DNA"/>
</dbReference>
<dbReference type="AlphaFoldDB" id="A0ABD1SNY0"/>
<reference evidence="2" key="2">
    <citation type="submission" date="2024-07" db="EMBL/GenBank/DDBJ databases">
        <title>Two chromosome-level genome assemblies of Korean endemic species Abeliophyllum distichum and Forsythia ovata (Oleaceae).</title>
        <authorList>
            <person name="Mun J.H."/>
        </authorList>
    </citation>
    <scope>NUCLEOTIDE SEQUENCE</scope>
    <source>
        <strain evidence="2">KNKB202402200001</strain>
        <tissue evidence="2">Leaf</tissue>
    </source>
</reference>
<protein>
    <submittedName>
        <fullName evidence="2">Uncharacterized protein</fullName>
    </submittedName>
</protein>
<gene>
    <name evidence="2" type="ORF">Fot_36019</name>
    <name evidence="3" type="ORF">Fot_36148</name>
</gene>
<evidence type="ECO:0000313" key="2">
    <source>
        <dbReference type="EMBL" id="KAL2502171.1"/>
    </source>
</evidence>